<keyword evidence="2 3" id="KW-0418">Kinase</keyword>
<dbReference type="PANTHER" id="PTHR30605">
    <property type="entry name" value="ANHYDRO-N-ACETYLMURAMIC ACID KINASE"/>
    <property type="match status" value="1"/>
</dbReference>
<dbReference type="PANTHER" id="PTHR30605:SF0">
    <property type="entry name" value="ANHYDRO-N-ACETYLMURAMIC ACID KINASE"/>
    <property type="match status" value="1"/>
</dbReference>
<dbReference type="AlphaFoldDB" id="A0AAE3VT86"/>
<proteinExistence type="inferred from homology"/>
<comment type="caution">
    <text evidence="3">The sequence shown here is derived from an EMBL/GenBank/DDBJ whole genome shotgun (WGS) entry which is preliminary data.</text>
</comment>
<feature type="binding site" evidence="2">
    <location>
        <begin position="19"/>
        <end position="26"/>
    </location>
    <ligand>
        <name>ATP</name>
        <dbReference type="ChEBI" id="CHEBI:30616"/>
    </ligand>
</feature>
<gene>
    <name evidence="2" type="primary">anmK</name>
    <name evidence="3" type="ORF">J2S73_004187</name>
</gene>
<dbReference type="GO" id="GO:0097175">
    <property type="term" value="P:1,6-anhydro-N-acetyl-beta-muramic acid catabolic process"/>
    <property type="evidence" value="ECO:0007669"/>
    <property type="project" value="UniProtKB-UniRule"/>
</dbReference>
<dbReference type="GO" id="GO:0016773">
    <property type="term" value="F:phosphotransferase activity, alcohol group as acceptor"/>
    <property type="evidence" value="ECO:0007669"/>
    <property type="project" value="UniProtKB-UniRule"/>
</dbReference>
<comment type="pathway">
    <text evidence="2">Amino-sugar metabolism; 1,6-anhydro-N-acetylmuramate degradation.</text>
</comment>
<dbReference type="HAMAP" id="MF_01270">
    <property type="entry name" value="AnhMurNAc_kinase"/>
    <property type="match status" value="1"/>
</dbReference>
<evidence type="ECO:0000256" key="2">
    <source>
        <dbReference type="HAMAP-Rule" id="MF_01270"/>
    </source>
</evidence>
<dbReference type="NCBIfam" id="NF007141">
    <property type="entry name" value="PRK09585.1-5"/>
    <property type="match status" value="1"/>
</dbReference>
<evidence type="ECO:0000313" key="3">
    <source>
        <dbReference type="EMBL" id="MDQ0317701.1"/>
    </source>
</evidence>
<dbReference type="EC" id="2.7.1.170" evidence="2"/>
<dbReference type="GO" id="GO:0016301">
    <property type="term" value="F:kinase activity"/>
    <property type="evidence" value="ECO:0007669"/>
    <property type="project" value="UniProtKB-KW"/>
</dbReference>
<evidence type="ECO:0000256" key="1">
    <source>
        <dbReference type="ARBA" id="ARBA00023277"/>
    </source>
</evidence>
<dbReference type="GO" id="GO:0006040">
    <property type="term" value="P:amino sugar metabolic process"/>
    <property type="evidence" value="ECO:0007669"/>
    <property type="project" value="InterPro"/>
</dbReference>
<comment type="pathway">
    <text evidence="2">Cell wall biogenesis; peptidoglycan recycling.</text>
</comment>
<comment type="similarity">
    <text evidence="2">Belongs to the anhydro-N-acetylmuramic acid kinase family.</text>
</comment>
<dbReference type="Proteomes" id="UP001229244">
    <property type="component" value="Unassembled WGS sequence"/>
</dbReference>
<keyword evidence="2" id="KW-0547">Nucleotide-binding</keyword>
<dbReference type="GO" id="GO:0005524">
    <property type="term" value="F:ATP binding"/>
    <property type="evidence" value="ECO:0007669"/>
    <property type="project" value="UniProtKB-UniRule"/>
</dbReference>
<dbReference type="Pfam" id="PF03702">
    <property type="entry name" value="AnmK"/>
    <property type="match status" value="1"/>
</dbReference>
<dbReference type="SUPFAM" id="SSF53067">
    <property type="entry name" value="Actin-like ATPase domain"/>
    <property type="match status" value="1"/>
</dbReference>
<comment type="catalytic activity">
    <reaction evidence="2">
        <text>1,6-anhydro-N-acetyl-beta-muramate + ATP + H2O = N-acetyl-D-muramate 6-phosphate + ADP + H(+)</text>
        <dbReference type="Rhea" id="RHEA:24952"/>
        <dbReference type="ChEBI" id="CHEBI:15377"/>
        <dbReference type="ChEBI" id="CHEBI:15378"/>
        <dbReference type="ChEBI" id="CHEBI:30616"/>
        <dbReference type="ChEBI" id="CHEBI:58690"/>
        <dbReference type="ChEBI" id="CHEBI:58722"/>
        <dbReference type="ChEBI" id="CHEBI:456216"/>
        <dbReference type="EC" id="2.7.1.170"/>
    </reaction>
</comment>
<comment type="function">
    <text evidence="2">Catalyzes the specific phosphorylation of 1,6-anhydro-N-acetylmuramic acid (anhMurNAc) with the simultaneous cleavage of the 1,6-anhydro ring, generating MurNAc-6-P. Is required for the utilization of anhMurNAc either imported from the medium or derived from its own cell wall murein, and thus plays a role in cell wall recycling.</text>
</comment>
<reference evidence="3" key="1">
    <citation type="submission" date="2023-07" db="EMBL/GenBank/DDBJ databases">
        <title>Genomic Encyclopedia of Type Strains, Phase IV (KMG-IV): sequencing the most valuable type-strain genomes for metagenomic binning, comparative biology and taxonomic classification.</title>
        <authorList>
            <person name="Goeker M."/>
        </authorList>
    </citation>
    <scope>NUCLEOTIDE SEQUENCE</scope>
    <source>
        <strain evidence="3">DSM 21202</strain>
    </source>
</reference>
<name>A0AAE3VT86_9HYPH</name>
<dbReference type="Gene3D" id="3.30.420.40">
    <property type="match status" value="2"/>
</dbReference>
<protein>
    <recommendedName>
        <fullName evidence="2">Anhydro-N-acetylmuramic acid kinase</fullName>
        <ecNumber evidence="2">2.7.1.170</ecNumber>
    </recommendedName>
    <alternativeName>
        <fullName evidence="2">AnhMurNAc kinase</fullName>
    </alternativeName>
</protein>
<organism evidence="3 4">
    <name type="scientific">Amorphus orientalis</name>
    <dbReference type="NCBI Taxonomy" id="649198"/>
    <lineage>
        <taxon>Bacteria</taxon>
        <taxon>Pseudomonadati</taxon>
        <taxon>Pseudomonadota</taxon>
        <taxon>Alphaproteobacteria</taxon>
        <taxon>Hyphomicrobiales</taxon>
        <taxon>Amorphaceae</taxon>
        <taxon>Amorphus</taxon>
    </lineage>
</organism>
<keyword evidence="1 2" id="KW-0119">Carbohydrate metabolism</keyword>
<sequence length="371" mass="38567">MSIEEGTRRPLRAIGLMSGTSMDGVDVALVETDGEAAVTPGPTAFTPYPDELRTLLKRANEVALGLDDRTARPEPLAEAERWVTEIQATAVRTFVEALGAQPDVVGFHGQTVMHAPDRGLTIQLGDGQAMADRLGIPVVFDLRAADMAAGGEGAPLVPVFHRALVLQAGLELPAAVLNIGGVANVTWVGADGDLVAFDTGPGNALIDDMMEARHHQMMDEGGARASEGTVNRSVVEAYLGDSYFARPAPKSLDRSQFDRSLTDPLSTEDAAATLVAVTAESVAHGLKQLPAYPKSLTIGGGGARNPVMMEALAGAVGLEPRSADGLGWSAAFLEAQAFAYLAVRALGGLPITFPGTTGVAEPQTGGRIARP</sequence>
<accession>A0AAE3VT86</accession>
<dbReference type="GO" id="GO:0009254">
    <property type="term" value="P:peptidoglycan turnover"/>
    <property type="evidence" value="ECO:0007669"/>
    <property type="project" value="UniProtKB-UniRule"/>
</dbReference>
<dbReference type="InterPro" id="IPR005338">
    <property type="entry name" value="Anhydro_N_Ac-Mur_kinase"/>
</dbReference>
<keyword evidence="2" id="KW-0067">ATP-binding</keyword>
<dbReference type="RefSeq" id="WP_306887627.1">
    <property type="nucleotide sequence ID" value="NZ_JAUSUL010000007.1"/>
</dbReference>
<evidence type="ECO:0000313" key="4">
    <source>
        <dbReference type="Proteomes" id="UP001229244"/>
    </source>
</evidence>
<keyword evidence="2 3" id="KW-0808">Transferase</keyword>
<keyword evidence="4" id="KW-1185">Reference proteome</keyword>
<dbReference type="InterPro" id="IPR043129">
    <property type="entry name" value="ATPase_NBD"/>
</dbReference>
<dbReference type="EMBL" id="JAUSUL010000007">
    <property type="protein sequence ID" value="MDQ0317701.1"/>
    <property type="molecule type" value="Genomic_DNA"/>
</dbReference>